<evidence type="ECO:0000313" key="1">
    <source>
        <dbReference type="EMBL" id="GAA1524369.1"/>
    </source>
</evidence>
<sequence>MRWNEGHRTGPALAYFENTEHGTLPVEVASVMVKRLDELGPEDLDLTRSGGLDRYIANLHDHYPTMPADANGEIVRFRRTAADI</sequence>
<keyword evidence="2" id="KW-1185">Reference proteome</keyword>
<evidence type="ECO:0000313" key="2">
    <source>
        <dbReference type="Proteomes" id="UP001500177"/>
    </source>
</evidence>
<gene>
    <name evidence="1" type="ORF">GCM10009690_29740</name>
</gene>
<reference evidence="2" key="1">
    <citation type="journal article" date="2019" name="Int. J. Syst. Evol. Microbiol.">
        <title>The Global Catalogue of Microorganisms (GCM) 10K type strain sequencing project: providing services to taxonomists for standard genome sequencing and annotation.</title>
        <authorList>
            <consortium name="The Broad Institute Genomics Platform"/>
            <consortium name="The Broad Institute Genome Sequencing Center for Infectious Disease"/>
            <person name="Wu L."/>
            <person name="Ma J."/>
        </authorList>
    </citation>
    <scope>NUCLEOTIDE SEQUENCE [LARGE SCALE GENOMIC DNA]</scope>
    <source>
        <strain evidence="2">JCM 13318</strain>
    </source>
</reference>
<accession>A0ABP4LKC3</accession>
<proteinExistence type="predicted"/>
<protein>
    <submittedName>
        <fullName evidence="1">Uncharacterized protein</fullName>
    </submittedName>
</protein>
<organism evidence="1 2">
    <name type="scientific">Brevibacterium permense</name>
    <dbReference type="NCBI Taxonomy" id="234834"/>
    <lineage>
        <taxon>Bacteria</taxon>
        <taxon>Bacillati</taxon>
        <taxon>Actinomycetota</taxon>
        <taxon>Actinomycetes</taxon>
        <taxon>Micrococcales</taxon>
        <taxon>Brevibacteriaceae</taxon>
        <taxon>Brevibacterium</taxon>
    </lineage>
</organism>
<dbReference type="EMBL" id="BAAALX010000017">
    <property type="protein sequence ID" value="GAA1524369.1"/>
    <property type="molecule type" value="Genomic_DNA"/>
</dbReference>
<name>A0ABP4LKC3_9MICO</name>
<comment type="caution">
    <text evidence="1">The sequence shown here is derived from an EMBL/GenBank/DDBJ whole genome shotgun (WGS) entry which is preliminary data.</text>
</comment>
<dbReference type="Proteomes" id="UP001500177">
    <property type="component" value="Unassembled WGS sequence"/>
</dbReference>